<dbReference type="OrthoDB" id="7237699at2759"/>
<dbReference type="SMR" id="A0A8V8TQA9"/>
<keyword evidence="3" id="KW-1185">Reference proteome</keyword>
<reference evidence="2" key="5">
    <citation type="submission" date="2025-09" db="UniProtKB">
        <authorList>
            <consortium name="Ensembl"/>
        </authorList>
    </citation>
    <scope>IDENTIFICATION</scope>
</reference>
<dbReference type="EMBL" id="AP002956">
    <property type="status" value="NOT_ANNOTATED_CDS"/>
    <property type="molecule type" value="Genomic_DNA"/>
</dbReference>
<dbReference type="GeneTree" id="ENSGT00940000155772"/>
<reference evidence="2 3" key="3">
    <citation type="journal article" date="2006" name="Nature">
        <title>Human chromosome 11 DNA sequence and analysis including novel gene identification.</title>
        <authorList>
            <person name="Taylor T.D."/>
            <person name="Noguchi H."/>
            <person name="Totoki Y."/>
            <person name="Toyoda A."/>
            <person name="Kuroki Y."/>
            <person name="Dewar K."/>
            <person name="Lloyd C."/>
            <person name="Itoh T."/>
            <person name="Takeda T."/>
            <person name="Kim D.W."/>
            <person name="She X."/>
            <person name="Barlow K.F."/>
            <person name="Bloom T."/>
            <person name="Bruford E."/>
            <person name="Chang J.L."/>
            <person name="Cuomo C.A."/>
            <person name="Eichler E."/>
            <person name="FitzGerald M.G."/>
            <person name="Jaffe D.B."/>
            <person name="LaButti K."/>
            <person name="Nicol R."/>
            <person name="Park H.S."/>
            <person name="Seaman C."/>
            <person name="Sougnez C."/>
            <person name="Yang X."/>
            <person name="Zimmer A.R."/>
            <person name="Zody M.C."/>
            <person name="Birren B.W."/>
            <person name="Nusbaum C."/>
            <person name="Fujiyama A."/>
            <person name="Hattori M."/>
            <person name="Rogers J."/>
            <person name="Lander E.S."/>
            <person name="Sakaki Y."/>
        </authorList>
    </citation>
    <scope>NUCLEOTIDE SEQUENCE [LARGE SCALE GENOMIC DNA]</scope>
</reference>
<accession>A0A8V8TQA9</accession>
<dbReference type="HGNC" id="HGNC:1541">
    <property type="gene designation" value="CBL"/>
</dbReference>
<feature type="compositionally biased region" description="Gly residues" evidence="1">
    <location>
        <begin position="10"/>
        <end position="26"/>
    </location>
</feature>
<dbReference type="AlphaFoldDB" id="A0A8V8TQA9"/>
<dbReference type="Proteomes" id="UP000005640">
    <property type="component" value="Chromosome 11"/>
</dbReference>
<evidence type="ECO:0000256" key="1">
    <source>
        <dbReference type="SAM" id="MobiDB-lite"/>
    </source>
</evidence>
<organism evidence="2 3">
    <name type="scientific">Homo sapiens</name>
    <name type="common">Human</name>
    <dbReference type="NCBI Taxonomy" id="9606"/>
    <lineage>
        <taxon>Eukaryota</taxon>
        <taxon>Metazoa</taxon>
        <taxon>Chordata</taxon>
        <taxon>Craniata</taxon>
        <taxon>Vertebrata</taxon>
        <taxon>Euteleostomi</taxon>
        <taxon>Mammalia</taxon>
        <taxon>Eutheria</taxon>
        <taxon>Euarchontoglires</taxon>
        <taxon>Primates</taxon>
        <taxon>Haplorrhini</taxon>
        <taxon>Catarrhini</taxon>
        <taxon>Hominidae</taxon>
        <taxon>Homo</taxon>
    </lineage>
</organism>
<gene>
    <name evidence="2" type="primary">CBL</name>
</gene>
<evidence type="ECO:0007829" key="5">
    <source>
        <dbReference type="ProteomicsDB" id="A0A8V8TQA9"/>
    </source>
</evidence>
<keyword evidence="4 5" id="KW-1267">Proteomics identification</keyword>
<reference evidence="2 3" key="2">
    <citation type="journal article" date="2004" name="Nature">
        <title>Finishing the euchromatic sequence of the human genome.</title>
        <authorList>
            <consortium name="International Human Genome Sequencing Consortium"/>
        </authorList>
    </citation>
    <scope>NUCLEOTIDE SEQUENCE [LARGE SCALE GENOMIC DNA]</scope>
</reference>
<feature type="region of interest" description="Disordered" evidence="1">
    <location>
        <begin position="68"/>
        <end position="99"/>
    </location>
</feature>
<name>A0A8V8TQA9_HUMAN</name>
<dbReference type="OpenTargets" id="ENSG00000110395"/>
<dbReference type="Ensembl" id="ENST00000700472.1">
    <property type="protein sequence ID" value="ENSP00000515005.1"/>
    <property type="gene ID" value="ENSG00000110395.8"/>
</dbReference>
<evidence type="ECO:0007829" key="4">
    <source>
        <dbReference type="PeptideAtlas" id="A0A8V8TQA9"/>
    </source>
</evidence>
<sequence length="99" mass="10613">MAGNVKKSSGAGGGSGSGGSGSGGLIGLMKDAFQPHHHHHHHLSPHPPGTVDKKMVEKCWKLMDKAKPNQTVPHLQPHAGRTKRNLSKWTLSGRHISDY</sequence>
<feature type="region of interest" description="Disordered" evidence="1">
    <location>
        <begin position="1"/>
        <end position="52"/>
    </location>
</feature>
<feature type="compositionally biased region" description="Basic residues" evidence="1">
    <location>
        <begin position="35"/>
        <end position="44"/>
    </location>
</feature>
<protein>
    <submittedName>
        <fullName evidence="2">Cbl proto-oncogene</fullName>
    </submittedName>
</protein>
<proteinExistence type="evidence at protein level"/>
<evidence type="ECO:0000313" key="2">
    <source>
        <dbReference type="Ensembl" id="ENSP00000515005.1"/>
    </source>
</evidence>
<reference evidence="2" key="4">
    <citation type="submission" date="2025-08" db="UniProtKB">
        <authorList>
            <consortium name="Ensembl"/>
        </authorList>
    </citation>
    <scope>IDENTIFICATION</scope>
</reference>
<reference evidence="2 3" key="1">
    <citation type="journal article" date="2001" name="Nature">
        <title>Initial sequencing and analysis of the human genome.</title>
        <authorList>
            <consortium name="International Human Genome Sequencing Consortium"/>
            <person name="Lander E.S."/>
            <person name="Linton L.M."/>
            <person name="Birren B."/>
            <person name="Nusbaum C."/>
            <person name="Zody M.C."/>
            <person name="Baldwin J."/>
            <person name="Devon K."/>
            <person name="Dewar K."/>
            <person name="Doyle M."/>
            <person name="FitzHugh W."/>
            <person name="Funke R."/>
            <person name="Gage D."/>
            <person name="Harris K."/>
            <person name="Heaford A."/>
            <person name="Howland J."/>
            <person name="Kann L."/>
            <person name="Lehoczky J."/>
            <person name="LeVine R."/>
            <person name="McEwan P."/>
            <person name="McKernan K."/>
            <person name="Meldrim J."/>
            <person name="Mesirov J.P."/>
            <person name="Miranda C."/>
            <person name="Morris W."/>
            <person name="Naylor J."/>
            <person name="Raymond C."/>
            <person name="Rosetti M."/>
            <person name="Santos R."/>
            <person name="Sheridan A."/>
            <person name="Sougnez C."/>
            <person name="Stange-Thomann N."/>
            <person name="Stojanovic N."/>
            <person name="Subramanian A."/>
            <person name="Wyman D."/>
            <person name="Rogers J."/>
            <person name="Sulston J."/>
            <person name="Ainscough R."/>
            <person name="Beck S."/>
            <person name="Bentley D."/>
            <person name="Burton J."/>
            <person name="Clee C."/>
            <person name="Carter N."/>
            <person name="Coulson A."/>
            <person name="Deadman R."/>
            <person name="Deloukas P."/>
            <person name="Dunham A."/>
            <person name="Dunham I."/>
            <person name="Durbin R."/>
            <person name="French L."/>
            <person name="Grafham D."/>
            <person name="Gregory S."/>
            <person name="Hubbard T."/>
            <person name="Humphray S."/>
            <person name="Hunt A."/>
            <person name="Jones M."/>
            <person name="Lloyd C."/>
            <person name="McMurray A."/>
            <person name="Matthews L."/>
            <person name="Mercer S."/>
            <person name="Milne S."/>
            <person name="Mullikin J.C."/>
            <person name="Mungall A."/>
            <person name="Plumb R."/>
            <person name="Ross M."/>
            <person name="Shownkeen R."/>
            <person name="Sims S."/>
            <person name="Waterston R.H."/>
            <person name="Wilson R.K."/>
            <person name="Hillier L.W."/>
            <person name="McPherson J.D."/>
            <person name="Marra M.A."/>
            <person name="Mardis E.R."/>
            <person name="Fulton L.A."/>
            <person name="Chinwalla A.T."/>
            <person name="Pepin K.H."/>
            <person name="Gish W.R."/>
            <person name="Chissoe S.L."/>
            <person name="Wendl M.C."/>
            <person name="Delehaunty K.D."/>
            <person name="Miner T.L."/>
            <person name="Delehaunty A."/>
            <person name="Kramer J.B."/>
            <person name="Cook L.L."/>
            <person name="Fulton R.S."/>
            <person name="Johnson D.L."/>
            <person name="Minx P.J."/>
            <person name="Clifton S.W."/>
            <person name="Hawkins T."/>
            <person name="Branscomb E."/>
            <person name="Predki P."/>
            <person name="Richardson P."/>
            <person name="Wenning S."/>
            <person name="Slezak T."/>
            <person name="Doggett N."/>
            <person name="Cheng J.F."/>
            <person name="Olsen A."/>
            <person name="Lucas S."/>
            <person name="Elkin C."/>
            <person name="Uberbacher E."/>
            <person name="Frazier M."/>
            <person name="Gibbs R.A."/>
            <person name="Muzny D.M."/>
            <person name="Scherer S.E."/>
            <person name="Bouck J.B."/>
            <person name="Sodergren E.J."/>
            <person name="Worley K.C."/>
            <person name="Rives C.M."/>
            <person name="Gorrell J.H."/>
            <person name="Metzker M.L."/>
            <person name="Naylor S.L."/>
            <person name="Kucherlapati R.S."/>
            <person name="Nelson D.L."/>
            <person name="Weinstock G.M."/>
            <person name="Sakaki Y."/>
            <person name="Fujiyama A."/>
            <person name="Hattori M."/>
            <person name="Yada T."/>
            <person name="Toyoda A."/>
            <person name="Itoh T."/>
            <person name="Kawagoe C."/>
            <person name="Watanabe H."/>
            <person name="Totoki Y."/>
            <person name="Taylor T."/>
            <person name="Weissenbach J."/>
            <person name="Heilig R."/>
            <person name="Saurin W."/>
            <person name="Artiguenave F."/>
            <person name="Brottier P."/>
            <person name="Bruls T."/>
            <person name="Pelletier E."/>
            <person name="Robert C."/>
            <person name="Wincker P."/>
            <person name="Smith D.R."/>
            <person name="Doucette-Stamm L."/>
            <person name="Rubenfield M."/>
            <person name="Weinstock K."/>
            <person name="Lee H.M."/>
            <person name="Dubois J."/>
            <person name="Rosenthal A."/>
            <person name="Platzer M."/>
            <person name="Nyakatura G."/>
            <person name="Taudien S."/>
            <person name="Rump A."/>
            <person name="Yang H."/>
            <person name="Yu J."/>
            <person name="Wang J."/>
            <person name="Huang G."/>
            <person name="Gu J."/>
            <person name="Hood L."/>
            <person name="Rowen L."/>
            <person name="Madan A."/>
            <person name="Qin S."/>
            <person name="Davis R.W."/>
            <person name="Federspiel N.A."/>
            <person name="Abola A.P."/>
            <person name="Proctor M.J."/>
            <person name="Myers R.M."/>
            <person name="Schmutz J."/>
            <person name="Dickson M."/>
            <person name="Grimwood J."/>
            <person name="Cox D.R."/>
            <person name="Olson M.V."/>
            <person name="Kaul R."/>
            <person name="Raymond C."/>
            <person name="Shimizu N."/>
            <person name="Kawasaki K."/>
            <person name="Minoshima S."/>
            <person name="Evans G.A."/>
            <person name="Athanasiou M."/>
            <person name="Schultz R."/>
            <person name="Roe B.A."/>
            <person name="Chen F."/>
            <person name="Pan H."/>
            <person name="Ramser J."/>
            <person name="Lehrach H."/>
            <person name="Reinhardt R."/>
            <person name="McCombie W.R."/>
            <person name="de la Bastide M."/>
            <person name="Dedhia N."/>
            <person name="Blocker H."/>
            <person name="Hornischer K."/>
            <person name="Nordsiek G."/>
            <person name="Agarwala R."/>
            <person name="Aravind L."/>
            <person name="Bailey J.A."/>
            <person name="Bateman A."/>
            <person name="Batzoglou S."/>
            <person name="Birney E."/>
            <person name="Bork P."/>
            <person name="Brown D.G."/>
            <person name="Burge C.B."/>
            <person name="Cerutti L."/>
            <person name="Chen H.C."/>
            <person name="Church D."/>
            <person name="Clamp M."/>
            <person name="Copley R.R."/>
            <person name="Doerks T."/>
            <person name="Eddy S.R."/>
            <person name="Eichler E.E."/>
            <person name="Furey T.S."/>
            <person name="Galagan J."/>
            <person name="Gilbert J.G."/>
            <person name="Harmon C."/>
            <person name="Hayashizaki Y."/>
            <person name="Haussler D."/>
            <person name="Hermjakob H."/>
            <person name="Hokamp K."/>
            <person name="Jang W."/>
            <person name="Johnson L.S."/>
            <person name="Jones T.A."/>
            <person name="Kasif S."/>
            <person name="Kaspryzk A."/>
            <person name="Kennedy S."/>
            <person name="Kent W.J."/>
            <person name="Kitts P."/>
            <person name="Koonin E.V."/>
            <person name="Korf I."/>
            <person name="Kulp D."/>
            <person name="Lancet D."/>
            <person name="Lowe T.M."/>
            <person name="McLysaght A."/>
            <person name="Mikkelsen T."/>
            <person name="Moran J.V."/>
            <person name="Mulder N."/>
            <person name="Pollara V.J."/>
            <person name="Ponting C.P."/>
            <person name="Schuler G."/>
            <person name="Schultz J."/>
            <person name="Slater G."/>
            <person name="Smit A.F."/>
            <person name="Stupka E."/>
            <person name="Szustakowski J."/>
            <person name="Thierry-Mieg D."/>
            <person name="Thierry-Mieg J."/>
            <person name="Wagner L."/>
            <person name="Wallis J."/>
            <person name="Wheeler R."/>
            <person name="Williams A."/>
            <person name="Wolf Y.I."/>
            <person name="Wolfe K.H."/>
            <person name="Yang S.P."/>
            <person name="Yeh R.F."/>
            <person name="Collins F."/>
            <person name="Guyer M.S."/>
            <person name="Peterson J."/>
            <person name="Felsenfeld A."/>
            <person name="Wetterstrand K.A."/>
            <person name="Patrinos A."/>
            <person name="Morgan M.J."/>
            <person name="de Jong P."/>
            <person name="Catanese J.J."/>
            <person name="Osoegawa K."/>
            <person name="Shizuya H."/>
            <person name="Choi S."/>
            <person name="Chen Y.J."/>
        </authorList>
    </citation>
    <scope>NUCLEOTIDE SEQUENCE [LARGE SCALE GENOMIC DNA]</scope>
</reference>
<evidence type="ECO:0000313" key="3">
    <source>
        <dbReference type="Proteomes" id="UP000005640"/>
    </source>
</evidence>